<keyword evidence="11" id="KW-0206">Cytoskeleton</keyword>
<dbReference type="InterPro" id="IPR042222">
    <property type="entry name" value="Dynein_2_N"/>
</dbReference>
<protein>
    <recommendedName>
        <fullName evidence="12">Dynein heavy chain linker domain-containing protein</fullName>
    </recommendedName>
</protein>
<dbReference type="AlphaFoldDB" id="A0A4W5QB43"/>
<dbReference type="Gene3D" id="1.20.140.100">
    <property type="entry name" value="Dynein heavy chain, N-terminal domain 2"/>
    <property type="match status" value="1"/>
</dbReference>
<dbReference type="FunFam" id="1.10.287.2620:FF:000001">
    <property type="entry name" value="Cytoplasmic dynein heavy chain 1"/>
    <property type="match status" value="1"/>
</dbReference>
<dbReference type="Ensembl" id="ENSHHUT00000076959.1">
    <property type="protein sequence ID" value="ENSHHUP00000074511.1"/>
    <property type="gene ID" value="ENSHHUG00000043718.1"/>
</dbReference>
<dbReference type="Pfam" id="PF08393">
    <property type="entry name" value="DHC_N2"/>
    <property type="match status" value="1"/>
</dbReference>
<dbReference type="GO" id="GO:0005524">
    <property type="term" value="F:ATP binding"/>
    <property type="evidence" value="ECO:0007669"/>
    <property type="project" value="UniProtKB-KW"/>
</dbReference>
<evidence type="ECO:0000256" key="3">
    <source>
        <dbReference type="ARBA" id="ARBA00022490"/>
    </source>
</evidence>
<dbReference type="Proteomes" id="UP000314982">
    <property type="component" value="Unassembled WGS sequence"/>
</dbReference>
<evidence type="ECO:0000256" key="6">
    <source>
        <dbReference type="ARBA" id="ARBA00022741"/>
    </source>
</evidence>
<evidence type="ECO:0000256" key="8">
    <source>
        <dbReference type="ARBA" id="ARBA00023017"/>
    </source>
</evidence>
<dbReference type="Gene3D" id="1.10.287.2620">
    <property type="match status" value="1"/>
</dbReference>
<evidence type="ECO:0000259" key="12">
    <source>
        <dbReference type="Pfam" id="PF08393"/>
    </source>
</evidence>
<evidence type="ECO:0000313" key="14">
    <source>
        <dbReference type="Proteomes" id="UP000314982"/>
    </source>
</evidence>
<keyword evidence="10" id="KW-0505">Motor protein</keyword>
<dbReference type="GO" id="GO:0005874">
    <property type="term" value="C:microtubule"/>
    <property type="evidence" value="ECO:0007669"/>
    <property type="project" value="UniProtKB-KW"/>
</dbReference>
<dbReference type="PANTHER" id="PTHR45703:SF36">
    <property type="entry name" value="DYNEIN HEAVY CHAIN, CYTOPLASMIC"/>
    <property type="match status" value="1"/>
</dbReference>
<sequence>MDFKLCLPIIVALRNPYLRQRHWEDIQSYIGRFFTKEDNFTLGNLLDIKILQQSGLIGDISTTATNEATLESILYKVIDLWRSTDFRLITHQSDTSTVKIIASADDVMAQLEESQTTIMSIKASRYAEPIKYLIDEWERKLNQFSHTLEEWVMCQKRWLYLEPIFSAGGIQRQGSYCCFTLCMTLINLCVLYYRMRCVSWHFGLYCLLCCLRVSSAADN</sequence>
<dbReference type="GO" id="GO:0030286">
    <property type="term" value="C:dynein complex"/>
    <property type="evidence" value="ECO:0007669"/>
    <property type="project" value="UniProtKB-KW"/>
</dbReference>
<keyword evidence="6" id="KW-0547">Nucleotide-binding</keyword>
<keyword evidence="9" id="KW-0175">Coiled coil</keyword>
<keyword evidence="5" id="KW-0677">Repeat</keyword>
<dbReference type="GO" id="GO:0045505">
    <property type="term" value="F:dynein intermediate chain binding"/>
    <property type="evidence" value="ECO:0007669"/>
    <property type="project" value="InterPro"/>
</dbReference>
<evidence type="ECO:0000256" key="7">
    <source>
        <dbReference type="ARBA" id="ARBA00022840"/>
    </source>
</evidence>
<dbReference type="GO" id="GO:0007018">
    <property type="term" value="P:microtubule-based movement"/>
    <property type="evidence" value="ECO:0007669"/>
    <property type="project" value="InterPro"/>
</dbReference>
<name>A0A4W5QB43_9TELE</name>
<accession>A0A4W5QB43</accession>
<keyword evidence="3" id="KW-0963">Cytoplasm</keyword>
<evidence type="ECO:0000313" key="13">
    <source>
        <dbReference type="Ensembl" id="ENSHHUP00000074511.1"/>
    </source>
</evidence>
<dbReference type="GeneTree" id="ENSGT00940000165101"/>
<dbReference type="STRING" id="62062.ENSHHUP00000074511"/>
<evidence type="ECO:0000256" key="2">
    <source>
        <dbReference type="ARBA" id="ARBA00008887"/>
    </source>
</evidence>
<keyword evidence="4" id="KW-0493">Microtubule</keyword>
<evidence type="ECO:0000256" key="5">
    <source>
        <dbReference type="ARBA" id="ARBA00022737"/>
    </source>
</evidence>
<organism evidence="13 14">
    <name type="scientific">Hucho hucho</name>
    <name type="common">huchen</name>
    <dbReference type="NCBI Taxonomy" id="62062"/>
    <lineage>
        <taxon>Eukaryota</taxon>
        <taxon>Metazoa</taxon>
        <taxon>Chordata</taxon>
        <taxon>Craniata</taxon>
        <taxon>Vertebrata</taxon>
        <taxon>Euteleostomi</taxon>
        <taxon>Actinopterygii</taxon>
        <taxon>Neopterygii</taxon>
        <taxon>Teleostei</taxon>
        <taxon>Protacanthopterygii</taxon>
        <taxon>Salmoniformes</taxon>
        <taxon>Salmonidae</taxon>
        <taxon>Salmoninae</taxon>
        <taxon>Hucho</taxon>
    </lineage>
</organism>
<evidence type="ECO:0000256" key="10">
    <source>
        <dbReference type="ARBA" id="ARBA00023175"/>
    </source>
</evidence>
<reference evidence="13" key="3">
    <citation type="submission" date="2025-09" db="UniProtKB">
        <authorList>
            <consortium name="Ensembl"/>
        </authorList>
    </citation>
    <scope>IDENTIFICATION</scope>
</reference>
<keyword evidence="7" id="KW-0067">ATP-binding</keyword>
<comment type="similarity">
    <text evidence="2">Belongs to the dynein heavy chain family.</text>
</comment>
<evidence type="ECO:0000256" key="1">
    <source>
        <dbReference type="ARBA" id="ARBA00004245"/>
    </source>
</evidence>
<dbReference type="PANTHER" id="PTHR45703">
    <property type="entry name" value="DYNEIN HEAVY CHAIN"/>
    <property type="match status" value="1"/>
</dbReference>
<keyword evidence="8" id="KW-0243">Dynein</keyword>
<proteinExistence type="inferred from homology"/>
<feature type="domain" description="Dynein heavy chain linker" evidence="12">
    <location>
        <begin position="2"/>
        <end position="173"/>
    </location>
</feature>
<reference evidence="13" key="2">
    <citation type="submission" date="2025-08" db="UniProtKB">
        <authorList>
            <consortium name="Ensembl"/>
        </authorList>
    </citation>
    <scope>IDENTIFICATION</scope>
</reference>
<evidence type="ECO:0000256" key="9">
    <source>
        <dbReference type="ARBA" id="ARBA00023054"/>
    </source>
</evidence>
<keyword evidence="14" id="KW-1185">Reference proteome</keyword>
<reference evidence="14" key="1">
    <citation type="submission" date="2018-06" db="EMBL/GenBank/DDBJ databases">
        <title>Genome assembly of Danube salmon.</title>
        <authorList>
            <person name="Macqueen D.J."/>
            <person name="Gundappa M.K."/>
        </authorList>
    </citation>
    <scope>NUCLEOTIDE SEQUENCE [LARGE SCALE GENOMIC DNA]</scope>
</reference>
<comment type="subcellular location">
    <subcellularLocation>
        <location evidence="1">Cytoplasm</location>
        <location evidence="1">Cytoskeleton</location>
    </subcellularLocation>
</comment>
<dbReference type="GO" id="GO:0051959">
    <property type="term" value="F:dynein light intermediate chain binding"/>
    <property type="evidence" value="ECO:0007669"/>
    <property type="project" value="InterPro"/>
</dbReference>
<dbReference type="InterPro" id="IPR026983">
    <property type="entry name" value="DHC"/>
</dbReference>
<dbReference type="InterPro" id="IPR013602">
    <property type="entry name" value="Dynein_heavy_linker"/>
</dbReference>
<evidence type="ECO:0000256" key="11">
    <source>
        <dbReference type="ARBA" id="ARBA00023212"/>
    </source>
</evidence>
<evidence type="ECO:0000256" key="4">
    <source>
        <dbReference type="ARBA" id="ARBA00022701"/>
    </source>
</evidence>